<evidence type="ECO:0000313" key="1">
    <source>
        <dbReference type="EMBL" id="MEQ2177367.1"/>
    </source>
</evidence>
<dbReference type="EMBL" id="JAHRIO010060070">
    <property type="protein sequence ID" value="MEQ2177367.1"/>
    <property type="molecule type" value="Genomic_DNA"/>
</dbReference>
<accession>A0ABV0P152</accession>
<reference evidence="1 2" key="1">
    <citation type="submission" date="2021-06" db="EMBL/GenBank/DDBJ databases">
        <authorList>
            <person name="Palmer J.M."/>
        </authorList>
    </citation>
    <scope>NUCLEOTIDE SEQUENCE [LARGE SCALE GENOMIC DNA]</scope>
    <source>
        <strain evidence="1 2">GA_2019</strain>
        <tissue evidence="1">Muscle</tissue>
    </source>
</reference>
<dbReference type="PANTHER" id="PTHR48099">
    <property type="entry name" value="C-1-TETRAHYDROFOLATE SYNTHASE, CYTOPLASMIC-RELATED"/>
    <property type="match status" value="1"/>
</dbReference>
<dbReference type="Gene3D" id="3.40.50.10860">
    <property type="entry name" value="Leucine Dehydrogenase, chain A, domain 1"/>
    <property type="match status" value="1"/>
</dbReference>
<evidence type="ECO:0000313" key="2">
    <source>
        <dbReference type="Proteomes" id="UP001476798"/>
    </source>
</evidence>
<name>A0ABV0P152_9TELE</name>
<proteinExistence type="predicted"/>
<dbReference type="Gene3D" id="3.40.50.720">
    <property type="entry name" value="NAD(P)-binding Rossmann-like Domain"/>
    <property type="match status" value="1"/>
</dbReference>
<dbReference type="Proteomes" id="UP001476798">
    <property type="component" value="Unassembled WGS sequence"/>
</dbReference>
<protein>
    <submittedName>
        <fullName evidence="1">Uncharacterized protein</fullName>
    </submittedName>
</protein>
<dbReference type="InterPro" id="IPR046346">
    <property type="entry name" value="Aminoacid_DH-like_N_sf"/>
</dbReference>
<sequence length="180" mass="20189">MKTYLTYYCFHSDHIDERTVCNAVAPNKDVDGFHVVNVGRLCLDQSTMLPATPWGVWEIIKRTGRSKNVGMPIAMLLHTDSRHERPGGELYLYMYLGVHLADDLTWSVNTSTLVKKAHQRLVCRTLELSLGILLVWWRVFCAAILQHRGSAADGGKGCIEDWGGFYPEAVRLLSAGLLLS</sequence>
<dbReference type="PANTHER" id="PTHR48099:SF15">
    <property type="entry name" value="BIFUNCTIONAL METHYLENETETRAHYDROFOLATE DEHYDROGENASE_CYCLOHYDROLASE, MITOCHONDRIAL"/>
    <property type="match status" value="1"/>
</dbReference>
<dbReference type="SUPFAM" id="SSF53223">
    <property type="entry name" value="Aminoacid dehydrogenase-like, N-terminal domain"/>
    <property type="match status" value="1"/>
</dbReference>
<organism evidence="1 2">
    <name type="scientific">Goodea atripinnis</name>
    <dbReference type="NCBI Taxonomy" id="208336"/>
    <lineage>
        <taxon>Eukaryota</taxon>
        <taxon>Metazoa</taxon>
        <taxon>Chordata</taxon>
        <taxon>Craniata</taxon>
        <taxon>Vertebrata</taxon>
        <taxon>Euteleostomi</taxon>
        <taxon>Actinopterygii</taxon>
        <taxon>Neopterygii</taxon>
        <taxon>Teleostei</taxon>
        <taxon>Neoteleostei</taxon>
        <taxon>Acanthomorphata</taxon>
        <taxon>Ovalentaria</taxon>
        <taxon>Atherinomorphae</taxon>
        <taxon>Cyprinodontiformes</taxon>
        <taxon>Goodeidae</taxon>
        <taxon>Goodea</taxon>
    </lineage>
</organism>
<keyword evidence="2" id="KW-1185">Reference proteome</keyword>
<comment type="caution">
    <text evidence="1">The sequence shown here is derived from an EMBL/GenBank/DDBJ whole genome shotgun (WGS) entry which is preliminary data.</text>
</comment>
<gene>
    <name evidence="1" type="ORF">GOODEAATRI_002741</name>
</gene>